<keyword evidence="1 5" id="KW-0245">EGF-like domain</keyword>
<dbReference type="Proteomes" id="UP000749559">
    <property type="component" value="Unassembled WGS sequence"/>
</dbReference>
<dbReference type="Pfam" id="PF00008">
    <property type="entry name" value="EGF"/>
    <property type="match status" value="1"/>
</dbReference>
<evidence type="ECO:0000256" key="6">
    <source>
        <dbReference type="SAM" id="MobiDB-lite"/>
    </source>
</evidence>
<keyword evidence="9" id="KW-1185">Reference proteome</keyword>
<feature type="region of interest" description="Disordered" evidence="6">
    <location>
        <begin position="357"/>
        <end position="430"/>
    </location>
</feature>
<evidence type="ECO:0000313" key="8">
    <source>
        <dbReference type="EMBL" id="CAH1800439.1"/>
    </source>
</evidence>
<feature type="compositionally biased region" description="Polar residues" evidence="6">
    <location>
        <begin position="359"/>
        <end position="430"/>
    </location>
</feature>
<dbReference type="SUPFAM" id="SSF57196">
    <property type="entry name" value="EGF/Laminin"/>
    <property type="match status" value="1"/>
</dbReference>
<organism evidence="8 9">
    <name type="scientific">Owenia fusiformis</name>
    <name type="common">Polychaete worm</name>
    <dbReference type="NCBI Taxonomy" id="6347"/>
    <lineage>
        <taxon>Eukaryota</taxon>
        <taxon>Metazoa</taxon>
        <taxon>Spiralia</taxon>
        <taxon>Lophotrochozoa</taxon>
        <taxon>Annelida</taxon>
        <taxon>Polychaeta</taxon>
        <taxon>Sedentaria</taxon>
        <taxon>Canalipalpata</taxon>
        <taxon>Sabellida</taxon>
        <taxon>Oweniida</taxon>
        <taxon>Oweniidae</taxon>
        <taxon>Owenia</taxon>
    </lineage>
</organism>
<dbReference type="InterPro" id="IPR000742">
    <property type="entry name" value="EGF"/>
</dbReference>
<dbReference type="SMART" id="SM00181">
    <property type="entry name" value="EGF"/>
    <property type="match status" value="1"/>
</dbReference>
<keyword evidence="3" id="KW-0677">Repeat</keyword>
<evidence type="ECO:0000256" key="3">
    <source>
        <dbReference type="ARBA" id="ARBA00022737"/>
    </source>
</evidence>
<dbReference type="Gene3D" id="2.10.25.10">
    <property type="entry name" value="Laminin"/>
    <property type="match status" value="1"/>
</dbReference>
<comment type="caution">
    <text evidence="8">The sequence shown here is derived from an EMBL/GenBank/DDBJ whole genome shotgun (WGS) entry which is preliminary data.</text>
</comment>
<comment type="caution">
    <text evidence="5">Lacks conserved residue(s) required for the propagation of feature annotation.</text>
</comment>
<accession>A0A8J1UYW5</accession>
<dbReference type="PROSITE" id="PS00022">
    <property type="entry name" value="EGF_1"/>
    <property type="match status" value="1"/>
</dbReference>
<sequence length="493" mass="51435">MVAHALTLCCVEGWHCTSNPCQNGGECTSDLVAWYCDCGTGWTGLDCSLIDDSTVVTTPGTTNASTIRSVLTDTSPSASSSDDPFTGASSTIEHAITTVASTTIDITAETITSTTWSATTTVTRPSTASSTNRESDLEETSVGISRSTAPSTITETAPEPTSNASVQTPSGQADVNSTRDLQDGINVTFPKLSVGDNELDEYYTISDHRTSAKVFGSLAIFILIALIGIIVISDIVTARKHVKRLGCMTNIRNARRMTARELCYSCWCANDRRVKVKTTKRGPKLSFILSKYRERLGSKEGDLTCDKMFIIIVKVFYAELRQMCCAVNKVGVIPGLDDLDKLETAITAAINKDTADVVPSTSGIGPSTSDVVPSTSGIEPSTSGIGPSTSVPSTSDGGPSTSDVVPSTSGIEPSTSGIGPSTSVPSTSDGVPSTSNVFPCTSNVFPCISGEFPSASDVFPSTPDVFPTTSDDVPNAPDVDPSTSGMSGVVPST</sequence>
<feature type="compositionally biased region" description="Low complexity" evidence="6">
    <location>
        <begin position="117"/>
        <end position="131"/>
    </location>
</feature>
<feature type="compositionally biased region" description="Polar residues" evidence="6">
    <location>
        <begin position="481"/>
        <end position="493"/>
    </location>
</feature>
<dbReference type="PROSITE" id="PS50026">
    <property type="entry name" value="EGF_3"/>
    <property type="match status" value="1"/>
</dbReference>
<dbReference type="OrthoDB" id="10255512at2759"/>
<evidence type="ECO:0000256" key="1">
    <source>
        <dbReference type="ARBA" id="ARBA00022536"/>
    </source>
</evidence>
<dbReference type="AlphaFoldDB" id="A0A8J1UYW5"/>
<protein>
    <submittedName>
        <fullName evidence="8">Uncharacterized protein</fullName>
    </submittedName>
</protein>
<evidence type="ECO:0000256" key="7">
    <source>
        <dbReference type="SAM" id="Phobius"/>
    </source>
</evidence>
<keyword evidence="7" id="KW-1133">Transmembrane helix</keyword>
<keyword evidence="7" id="KW-0472">Membrane</keyword>
<gene>
    <name evidence="8" type="ORF">OFUS_LOCUS24324</name>
</gene>
<feature type="region of interest" description="Disordered" evidence="6">
    <location>
        <begin position="117"/>
        <end position="178"/>
    </location>
</feature>
<name>A0A8J1UYW5_OWEFU</name>
<dbReference type="CDD" id="cd00054">
    <property type="entry name" value="EGF_CA"/>
    <property type="match status" value="1"/>
</dbReference>
<keyword evidence="7" id="KW-0812">Transmembrane</keyword>
<feature type="compositionally biased region" description="Polar residues" evidence="6">
    <location>
        <begin position="142"/>
        <end position="178"/>
    </location>
</feature>
<dbReference type="PROSITE" id="PS01186">
    <property type="entry name" value="EGF_2"/>
    <property type="match status" value="1"/>
</dbReference>
<feature type="disulfide bond" evidence="5">
    <location>
        <begin position="38"/>
        <end position="47"/>
    </location>
</feature>
<keyword evidence="2" id="KW-0732">Signal</keyword>
<evidence type="ECO:0000256" key="2">
    <source>
        <dbReference type="ARBA" id="ARBA00022729"/>
    </source>
</evidence>
<evidence type="ECO:0000256" key="5">
    <source>
        <dbReference type="PROSITE-ProRule" id="PRU00076"/>
    </source>
</evidence>
<evidence type="ECO:0000313" key="9">
    <source>
        <dbReference type="Proteomes" id="UP000749559"/>
    </source>
</evidence>
<keyword evidence="4 5" id="KW-1015">Disulfide bond</keyword>
<proteinExistence type="predicted"/>
<dbReference type="EMBL" id="CAIIXF020000012">
    <property type="protein sequence ID" value="CAH1800439.1"/>
    <property type="molecule type" value="Genomic_DNA"/>
</dbReference>
<reference evidence="8" key="1">
    <citation type="submission" date="2022-03" db="EMBL/GenBank/DDBJ databases">
        <authorList>
            <person name="Martin C."/>
        </authorList>
    </citation>
    <scope>NUCLEOTIDE SEQUENCE</scope>
</reference>
<feature type="transmembrane region" description="Helical" evidence="7">
    <location>
        <begin position="214"/>
        <end position="236"/>
    </location>
</feature>
<feature type="region of interest" description="Disordered" evidence="6">
    <location>
        <begin position="467"/>
        <end position="493"/>
    </location>
</feature>
<evidence type="ECO:0000256" key="4">
    <source>
        <dbReference type="ARBA" id="ARBA00023157"/>
    </source>
</evidence>
<dbReference type="FunFam" id="2.10.25.10:FF:000066">
    <property type="entry name" value="FAT atypical cadherin 4"/>
    <property type="match status" value="1"/>
</dbReference>